<feature type="domain" description="Transposase IS204/IS1001/IS1096/IS1165 DDE" evidence="1">
    <location>
        <begin position="153"/>
        <end position="268"/>
    </location>
</feature>
<dbReference type="KEGG" id="msd:MYSTI_06611"/>
<proteinExistence type="predicted"/>
<dbReference type="InterPro" id="IPR029261">
    <property type="entry name" value="Transposase_Znf"/>
</dbReference>
<dbReference type="PATRIC" id="fig|1278073.3.peg.6707"/>
<feature type="domain" description="Transposase IS204/IS1001/IS1096/IS1165 zinc-finger" evidence="2">
    <location>
        <begin position="34"/>
        <end position="77"/>
    </location>
</feature>
<evidence type="ECO:0000313" key="4">
    <source>
        <dbReference type="Proteomes" id="UP000011131"/>
    </source>
</evidence>
<dbReference type="PANTHER" id="PTHR33498:SF1">
    <property type="entry name" value="TRANSPOSASE FOR INSERTION SEQUENCE ELEMENT IS1557"/>
    <property type="match status" value="1"/>
</dbReference>
<dbReference type="EMBL" id="CP004025">
    <property type="protein sequence ID" value="AGC47884.1"/>
    <property type="molecule type" value="Genomic_DNA"/>
</dbReference>
<name>L7UN45_MYXSD</name>
<accession>L7UN45</accession>
<dbReference type="Pfam" id="PF14690">
    <property type="entry name" value="Zn_ribbon_ISL3"/>
    <property type="match status" value="1"/>
</dbReference>
<dbReference type="PANTHER" id="PTHR33498">
    <property type="entry name" value="TRANSPOSASE FOR INSERTION SEQUENCE ELEMENT IS1557"/>
    <property type="match status" value="1"/>
</dbReference>
<organism evidence="3 4">
    <name type="scientific">Myxococcus stipitatus (strain DSM 14675 / JCM 12634 / Mx s8)</name>
    <dbReference type="NCBI Taxonomy" id="1278073"/>
    <lineage>
        <taxon>Bacteria</taxon>
        <taxon>Pseudomonadati</taxon>
        <taxon>Myxococcota</taxon>
        <taxon>Myxococcia</taxon>
        <taxon>Myxococcales</taxon>
        <taxon>Cystobacterineae</taxon>
        <taxon>Myxococcaceae</taxon>
        <taxon>Myxococcus</taxon>
    </lineage>
</organism>
<protein>
    <submittedName>
        <fullName evidence="3">Transposase</fullName>
    </submittedName>
</protein>
<gene>
    <name evidence="3" type="ordered locus">MYSTI_06611</name>
</gene>
<evidence type="ECO:0000259" key="1">
    <source>
        <dbReference type="Pfam" id="PF01610"/>
    </source>
</evidence>
<reference evidence="3 4" key="1">
    <citation type="journal article" date="2013" name="Genome Announc.">
        <title>Complete genome sequence of Myxococcus stipitatus strain DSM 14675, a fruiting myxobacterium.</title>
        <authorList>
            <person name="Huntley S."/>
            <person name="Kneip S."/>
            <person name="Treuner-Lange A."/>
            <person name="Sogaard-Andersen L."/>
        </authorList>
    </citation>
    <scope>NUCLEOTIDE SEQUENCE [LARGE SCALE GENOMIC DNA]</scope>
    <source>
        <strain evidence="4">DSM 14675 / JCM 12634 / Mx s8</strain>
    </source>
</reference>
<dbReference type="eggNOG" id="COG3464">
    <property type="taxonomic scope" value="Bacteria"/>
</dbReference>
<dbReference type="HOGENOM" id="CLU_029608_5_1_7"/>
<keyword evidence="4" id="KW-1185">Reference proteome</keyword>
<feature type="domain" description="Transposase IS204/IS1001/IS1096/IS1165 DDE" evidence="1">
    <location>
        <begin position="407"/>
        <end position="546"/>
    </location>
</feature>
<dbReference type="Proteomes" id="UP000011131">
    <property type="component" value="Chromosome"/>
</dbReference>
<evidence type="ECO:0000313" key="3">
    <source>
        <dbReference type="EMBL" id="AGC47884.1"/>
    </source>
</evidence>
<dbReference type="AlphaFoldDB" id="L7UN45"/>
<dbReference type="Pfam" id="PF01610">
    <property type="entry name" value="DDE_Tnp_ISL3"/>
    <property type="match status" value="2"/>
</dbReference>
<dbReference type="NCBIfam" id="NF033550">
    <property type="entry name" value="transpos_ISL3"/>
    <property type="match status" value="1"/>
</dbReference>
<dbReference type="STRING" id="1278073.MYSTI_06611"/>
<dbReference type="InterPro" id="IPR047951">
    <property type="entry name" value="Transpos_ISL3"/>
</dbReference>
<dbReference type="InterPro" id="IPR002560">
    <property type="entry name" value="Transposase_DDE"/>
</dbReference>
<sequence length="573" mass="63987">METLYPLPGCRVDRVAHGSSAGVVLGVRMEGTGARCPSCQTPSTAVHGSYIRRPADLPAAGRAVRLELRVRRFCCRNPECSRRTFAERPVRLLAAQARRTRRLATAQCAVAITAGAEAGARLLKPLAMPTSPDTLLRLIRRAPLPPSSPARVLGLDDWALRKGRTYGSILVDLEAHCVRDVLPDRSTPTVSAWLRKHPGVEVIARDRSTEYTRAAVLGAPEAQQVADRWHLLLNGRQLMERWMTSAHPRLRALLSVSSAETLPARRHTSFSRTHAEARGREESRSRRVAAYEAVRRRHLAGEPLLRISHTLGLARGTVRKYAAAEVFPERAARVPKRSILDPYLEYLTKRHAAGCENACELWREIRAQGFRGTSRQVHRWLQPRRTVRPRSGARGYPGGNWWSNRMRPDALSSPKQLAWLCVKKPAGLTSAETATLARIEQDEEASRVVALARRFCELVRSRGVSQRARPSRSSRRFNAWLVEARACGVRAVETFAEGLEQDGDAVRAALTSPWSNAQAEGQITKLKLLKRQMYGRANFDLLRRRVLLTVCPYDPHEVRESHKTRGGSRGLPA</sequence>
<evidence type="ECO:0000259" key="2">
    <source>
        <dbReference type="Pfam" id="PF14690"/>
    </source>
</evidence>